<gene>
    <name evidence="1" type="ORF">Tci_014317</name>
</gene>
<dbReference type="EMBL" id="BKCJ010001556">
    <property type="protein sequence ID" value="GEU42339.1"/>
    <property type="molecule type" value="Genomic_DNA"/>
</dbReference>
<protein>
    <submittedName>
        <fullName evidence="1">Uncharacterized protein</fullName>
    </submittedName>
</protein>
<evidence type="ECO:0000313" key="1">
    <source>
        <dbReference type="EMBL" id="GEU42339.1"/>
    </source>
</evidence>
<comment type="caution">
    <text evidence="1">The sequence shown here is derived from an EMBL/GenBank/DDBJ whole genome shotgun (WGS) entry which is preliminary data.</text>
</comment>
<dbReference type="AlphaFoldDB" id="A0A6L2JZZ2"/>
<proteinExistence type="predicted"/>
<sequence>MKIFQGSLLHTQLLHTGYSNMKTGSNRKTPKSYSIIVTHCCAVSLTDTHRTEGTFPHTDVGSFIPFADTSELSGCSIWMNRQCSWMPEMMTNADSQMMAADVPFDIQQIEGASKLRDTIATEIWNDYVHDFPITEV</sequence>
<name>A0A6L2JZZ2_TANCI</name>
<reference evidence="1" key="1">
    <citation type="journal article" date="2019" name="Sci. Rep.">
        <title>Draft genome of Tanacetum cinerariifolium, the natural source of mosquito coil.</title>
        <authorList>
            <person name="Yamashiro T."/>
            <person name="Shiraishi A."/>
            <person name="Satake H."/>
            <person name="Nakayama K."/>
        </authorList>
    </citation>
    <scope>NUCLEOTIDE SEQUENCE</scope>
</reference>
<organism evidence="1">
    <name type="scientific">Tanacetum cinerariifolium</name>
    <name type="common">Dalmatian daisy</name>
    <name type="synonym">Chrysanthemum cinerariifolium</name>
    <dbReference type="NCBI Taxonomy" id="118510"/>
    <lineage>
        <taxon>Eukaryota</taxon>
        <taxon>Viridiplantae</taxon>
        <taxon>Streptophyta</taxon>
        <taxon>Embryophyta</taxon>
        <taxon>Tracheophyta</taxon>
        <taxon>Spermatophyta</taxon>
        <taxon>Magnoliopsida</taxon>
        <taxon>eudicotyledons</taxon>
        <taxon>Gunneridae</taxon>
        <taxon>Pentapetalae</taxon>
        <taxon>asterids</taxon>
        <taxon>campanulids</taxon>
        <taxon>Asterales</taxon>
        <taxon>Asteraceae</taxon>
        <taxon>Asteroideae</taxon>
        <taxon>Anthemideae</taxon>
        <taxon>Anthemidinae</taxon>
        <taxon>Tanacetum</taxon>
    </lineage>
</organism>
<accession>A0A6L2JZZ2</accession>